<dbReference type="Proteomes" id="UP000007305">
    <property type="component" value="Chromosome 8"/>
</dbReference>
<evidence type="ECO:0000313" key="2">
    <source>
        <dbReference type="EnsemblPlants" id="Zm00001eb365860_P001"/>
    </source>
</evidence>
<protein>
    <submittedName>
        <fullName evidence="2">Uncharacterized protein</fullName>
    </submittedName>
</protein>
<proteinExistence type="predicted"/>
<keyword evidence="3" id="KW-1185">Reference proteome</keyword>
<dbReference type="EnsemblPlants" id="Zm00001eb365860_T001">
    <property type="protein sequence ID" value="Zm00001eb365860_P001"/>
    <property type="gene ID" value="Zm00001eb365860"/>
</dbReference>
<feature type="region of interest" description="Disordered" evidence="1">
    <location>
        <begin position="1"/>
        <end position="26"/>
    </location>
</feature>
<reference evidence="2" key="2">
    <citation type="submission" date="2019-07" db="EMBL/GenBank/DDBJ databases">
        <authorList>
            <person name="Seetharam A."/>
            <person name="Woodhouse M."/>
            <person name="Cannon E."/>
        </authorList>
    </citation>
    <scope>NUCLEOTIDE SEQUENCE [LARGE SCALE GENOMIC DNA]</scope>
    <source>
        <strain evidence="2">cv. B73</strain>
    </source>
</reference>
<sequence>MPVQRAAWHVLVDEEPPRPLGAEPEQPDQVHVLDRADRAHLGAELFLPLPNAFQLLDRHERCVRQHPFEHGPEGAAAELLREVVGHQLQVAVRERHQGSLDRPQRLDPSVP</sequence>
<evidence type="ECO:0000256" key="1">
    <source>
        <dbReference type="SAM" id="MobiDB-lite"/>
    </source>
</evidence>
<accession>A0A804QX04</accession>
<dbReference type="Gramene" id="Zm00001eb365860_T001">
    <property type="protein sequence ID" value="Zm00001eb365860_P001"/>
    <property type="gene ID" value="Zm00001eb365860"/>
</dbReference>
<dbReference type="FunCoup" id="A0A804QX04">
    <property type="interactions" value="12"/>
</dbReference>
<reference evidence="3" key="1">
    <citation type="journal article" date="2009" name="Science">
        <title>The B73 maize genome: complexity, diversity, and dynamics.</title>
        <authorList>
            <person name="Schnable P.S."/>
            <person name="Ware D."/>
            <person name="Fulton R.S."/>
            <person name="Stein J.C."/>
            <person name="Wei F."/>
            <person name="Pasternak S."/>
            <person name="Liang C."/>
            <person name="Zhang J."/>
            <person name="Fulton L."/>
            <person name="Graves T.A."/>
            <person name="Minx P."/>
            <person name="Reily A.D."/>
            <person name="Courtney L."/>
            <person name="Kruchowski S.S."/>
            <person name="Tomlinson C."/>
            <person name="Strong C."/>
            <person name="Delehaunty K."/>
            <person name="Fronick C."/>
            <person name="Courtney B."/>
            <person name="Rock S.M."/>
            <person name="Belter E."/>
            <person name="Du F."/>
            <person name="Kim K."/>
            <person name="Abbott R.M."/>
            <person name="Cotton M."/>
            <person name="Levy A."/>
            <person name="Marchetto P."/>
            <person name="Ochoa K."/>
            <person name="Jackson S.M."/>
            <person name="Gillam B."/>
            <person name="Chen W."/>
            <person name="Yan L."/>
            <person name="Higginbotham J."/>
            <person name="Cardenas M."/>
            <person name="Waligorski J."/>
            <person name="Applebaum E."/>
            <person name="Phelps L."/>
            <person name="Falcone J."/>
            <person name="Kanchi K."/>
            <person name="Thane T."/>
            <person name="Scimone A."/>
            <person name="Thane N."/>
            <person name="Henke J."/>
            <person name="Wang T."/>
            <person name="Ruppert J."/>
            <person name="Shah N."/>
            <person name="Rotter K."/>
            <person name="Hodges J."/>
            <person name="Ingenthron E."/>
            <person name="Cordes M."/>
            <person name="Kohlberg S."/>
            <person name="Sgro J."/>
            <person name="Delgado B."/>
            <person name="Mead K."/>
            <person name="Chinwalla A."/>
            <person name="Leonard S."/>
            <person name="Crouse K."/>
            <person name="Collura K."/>
            <person name="Kudrna D."/>
            <person name="Currie J."/>
            <person name="He R."/>
            <person name="Angelova A."/>
            <person name="Rajasekar S."/>
            <person name="Mueller T."/>
            <person name="Lomeli R."/>
            <person name="Scara G."/>
            <person name="Ko A."/>
            <person name="Delaney K."/>
            <person name="Wissotski M."/>
            <person name="Lopez G."/>
            <person name="Campos D."/>
            <person name="Braidotti M."/>
            <person name="Ashley E."/>
            <person name="Golser W."/>
            <person name="Kim H."/>
            <person name="Lee S."/>
            <person name="Lin J."/>
            <person name="Dujmic Z."/>
            <person name="Kim W."/>
            <person name="Talag J."/>
            <person name="Zuccolo A."/>
            <person name="Fan C."/>
            <person name="Sebastian A."/>
            <person name="Kramer M."/>
            <person name="Spiegel L."/>
            <person name="Nascimento L."/>
            <person name="Zutavern T."/>
            <person name="Miller B."/>
            <person name="Ambroise C."/>
            <person name="Muller S."/>
            <person name="Spooner W."/>
            <person name="Narechania A."/>
            <person name="Ren L."/>
            <person name="Wei S."/>
            <person name="Kumari S."/>
            <person name="Faga B."/>
            <person name="Levy M.J."/>
            <person name="McMahan L."/>
            <person name="Van Buren P."/>
            <person name="Vaughn M.W."/>
            <person name="Ying K."/>
            <person name="Yeh C.-T."/>
            <person name="Emrich S.J."/>
            <person name="Jia Y."/>
            <person name="Kalyanaraman A."/>
            <person name="Hsia A.-P."/>
            <person name="Barbazuk W.B."/>
            <person name="Baucom R.S."/>
            <person name="Brutnell T.P."/>
            <person name="Carpita N.C."/>
            <person name="Chaparro C."/>
            <person name="Chia J.-M."/>
            <person name="Deragon J.-M."/>
            <person name="Estill J.C."/>
            <person name="Fu Y."/>
            <person name="Jeddeloh J.A."/>
            <person name="Han Y."/>
            <person name="Lee H."/>
            <person name="Li P."/>
            <person name="Lisch D.R."/>
            <person name="Liu S."/>
            <person name="Liu Z."/>
            <person name="Nagel D.H."/>
            <person name="McCann M.C."/>
            <person name="SanMiguel P."/>
            <person name="Myers A.M."/>
            <person name="Nettleton D."/>
            <person name="Nguyen J."/>
            <person name="Penning B.W."/>
            <person name="Ponnala L."/>
            <person name="Schneider K.L."/>
            <person name="Schwartz D.C."/>
            <person name="Sharma A."/>
            <person name="Soderlund C."/>
            <person name="Springer N.M."/>
            <person name="Sun Q."/>
            <person name="Wang H."/>
            <person name="Waterman M."/>
            <person name="Westerman R."/>
            <person name="Wolfgruber T.K."/>
            <person name="Yang L."/>
            <person name="Yu Y."/>
            <person name="Zhang L."/>
            <person name="Zhou S."/>
            <person name="Zhu Q."/>
            <person name="Bennetzen J.L."/>
            <person name="Dawe R.K."/>
            <person name="Jiang J."/>
            <person name="Jiang N."/>
            <person name="Presting G.G."/>
            <person name="Wessler S.R."/>
            <person name="Aluru S."/>
            <person name="Martienssen R.A."/>
            <person name="Clifton S.W."/>
            <person name="McCombie W.R."/>
            <person name="Wing R.A."/>
            <person name="Wilson R.K."/>
        </authorList>
    </citation>
    <scope>NUCLEOTIDE SEQUENCE [LARGE SCALE GENOMIC DNA]</scope>
    <source>
        <strain evidence="3">cv. B73</strain>
    </source>
</reference>
<organism evidence="2 3">
    <name type="scientific">Zea mays</name>
    <name type="common">Maize</name>
    <dbReference type="NCBI Taxonomy" id="4577"/>
    <lineage>
        <taxon>Eukaryota</taxon>
        <taxon>Viridiplantae</taxon>
        <taxon>Streptophyta</taxon>
        <taxon>Embryophyta</taxon>
        <taxon>Tracheophyta</taxon>
        <taxon>Spermatophyta</taxon>
        <taxon>Magnoliopsida</taxon>
        <taxon>Liliopsida</taxon>
        <taxon>Poales</taxon>
        <taxon>Poaceae</taxon>
        <taxon>PACMAD clade</taxon>
        <taxon>Panicoideae</taxon>
        <taxon>Andropogonodae</taxon>
        <taxon>Andropogoneae</taxon>
        <taxon>Tripsacinae</taxon>
        <taxon>Zea</taxon>
    </lineage>
</organism>
<reference evidence="2" key="3">
    <citation type="submission" date="2021-05" db="UniProtKB">
        <authorList>
            <consortium name="EnsemblPlants"/>
        </authorList>
    </citation>
    <scope>IDENTIFICATION</scope>
    <source>
        <strain evidence="2">cv. B73</strain>
    </source>
</reference>
<dbReference type="InParanoid" id="A0A804QX04"/>
<name>A0A804QX04_MAIZE</name>
<dbReference type="AlphaFoldDB" id="A0A804QX04"/>
<evidence type="ECO:0000313" key="3">
    <source>
        <dbReference type="Proteomes" id="UP000007305"/>
    </source>
</evidence>